<protein>
    <submittedName>
        <fullName evidence="1">Uncharacterized protein</fullName>
    </submittedName>
</protein>
<dbReference type="RefSeq" id="WP_327967693.1">
    <property type="nucleotide sequence ID" value="NZ_JARMQG010000110.1"/>
</dbReference>
<comment type="caution">
    <text evidence="1">The sequence shown here is derived from an EMBL/GenBank/DDBJ whole genome shotgun (WGS) entry which is preliminary data.</text>
</comment>
<organism evidence="1 2">
    <name type="scientific">Bacillus xiapuensis</name>
    <dbReference type="NCBI Taxonomy" id="2014075"/>
    <lineage>
        <taxon>Bacteria</taxon>
        <taxon>Bacillati</taxon>
        <taxon>Bacillota</taxon>
        <taxon>Bacilli</taxon>
        <taxon>Bacillales</taxon>
        <taxon>Bacillaceae</taxon>
        <taxon>Bacillus</taxon>
    </lineage>
</organism>
<evidence type="ECO:0000313" key="2">
    <source>
        <dbReference type="Proteomes" id="UP001330749"/>
    </source>
</evidence>
<dbReference type="EMBL" id="JARMQG010000110">
    <property type="protein sequence ID" value="MED3562744.1"/>
    <property type="molecule type" value="Genomic_DNA"/>
</dbReference>
<name>A0ABU6N9P7_9BACI</name>
<keyword evidence="2" id="KW-1185">Reference proteome</keyword>
<gene>
    <name evidence="1" type="ORF">P4447_09770</name>
</gene>
<proteinExistence type="predicted"/>
<dbReference type="Proteomes" id="UP001330749">
    <property type="component" value="Unassembled WGS sequence"/>
</dbReference>
<accession>A0ABU6N9P7</accession>
<sequence>MEKEKAIFISNCMEKWSGIGYEIKRLSTVNSTLPKFHQWTNGKSVVAGYEITRISHDTSYYFLFIDWHRNNNYYLVIYTHNKSTTVAEIRRVEEIDGDLKLVWTYNPLKRDGKNAGRKAYFKQIFGSTTVQIKLPASKIELEEFFDQLFLLCQRRIKADGIVEVFDFDDIH</sequence>
<reference evidence="1 2" key="1">
    <citation type="submission" date="2023-03" db="EMBL/GenBank/DDBJ databases">
        <title>Bacillus Genome Sequencing.</title>
        <authorList>
            <person name="Dunlap C."/>
        </authorList>
    </citation>
    <scope>NUCLEOTIDE SEQUENCE [LARGE SCALE GENOMIC DNA]</scope>
    <source>
        <strain evidence="1 2">B-14544</strain>
    </source>
</reference>
<evidence type="ECO:0000313" key="1">
    <source>
        <dbReference type="EMBL" id="MED3562744.1"/>
    </source>
</evidence>